<organism evidence="12 13">
    <name type="scientific">Pseudomonas weihenstephanensis</name>
    <dbReference type="NCBI Taxonomy" id="1608994"/>
    <lineage>
        <taxon>Bacteria</taxon>
        <taxon>Pseudomonadati</taxon>
        <taxon>Pseudomonadota</taxon>
        <taxon>Gammaproteobacteria</taxon>
        <taxon>Pseudomonadales</taxon>
        <taxon>Pseudomonadaceae</taxon>
        <taxon>Pseudomonas</taxon>
    </lineage>
</organism>
<dbReference type="GO" id="GO:0071111">
    <property type="term" value="F:cyclic-guanylate-specific phosphodiesterase activity"/>
    <property type="evidence" value="ECO:0007669"/>
    <property type="project" value="UniProtKB-EC"/>
</dbReference>
<evidence type="ECO:0000256" key="1">
    <source>
        <dbReference type="ARBA" id="ARBA00004651"/>
    </source>
</evidence>
<dbReference type="GO" id="GO:0005886">
    <property type="term" value="C:plasma membrane"/>
    <property type="evidence" value="ECO:0007669"/>
    <property type="project" value="UniProtKB-SubCell"/>
</dbReference>
<dbReference type="Gene3D" id="3.20.20.450">
    <property type="entry name" value="EAL domain"/>
    <property type="match status" value="1"/>
</dbReference>
<evidence type="ECO:0000256" key="8">
    <source>
        <dbReference type="ARBA" id="ARBA00023136"/>
    </source>
</evidence>
<dbReference type="Proteomes" id="UP000036325">
    <property type="component" value="Unassembled WGS sequence"/>
</dbReference>
<reference evidence="12 13" key="1">
    <citation type="submission" date="2015-02" db="EMBL/GenBank/DDBJ databases">
        <title>Pseudomonas helleri sp. nov. and Pseudomonas weihenstephanensis sp. nov., isolated from raw cows milk.</title>
        <authorList>
            <person name="von Neubeck M."/>
            <person name="Huptas C."/>
            <person name="Wenning M."/>
            <person name="Scherer S."/>
        </authorList>
    </citation>
    <scope>NUCLEOTIDE SEQUENCE [LARGE SCALE GENOMIC DNA]</scope>
    <source>
        <strain evidence="12 13">DSM 29166</strain>
    </source>
</reference>
<sequence length="517" mass="57715">MPLTLKLTRTWTDRYALIVLSGLLPVVLGLFILAWQANRSLELIALHTSEEAARQFDQMLDNAALAADVVLPLAGQECAQVELALRDQVTRRPFVRSVNLVWDNKLYCTSLFGRFKENVNPGDYTAGTLWLMPGNPVTPYEPLLVLRKQNGHQSVLVSLYGFHLVNVLGLINPKTHLLIQVGNTWIDRYGLVSNAALPEYPVAQVSHPSAQYPYRVVAGFSEGEIGRYAVVEYPVLMGLLVFLGLISAGTVHWLQKRASSPSHELQRGLEAGEFIPYFQPIVRSDTQEWAGVEILMRWQHPREGLVRPDLFIPFAEHSGLIVPMTRSLMQQAATLLSPQAANLTQGFHIGFNITARHCQDLGLVDDCRAFLKAFAPGHIKLVLELTERELIVPSDVTLQLFAELHAIGVMIAIDDFGTGHSSLTYLREFNVDYLKIDQSFVAMIGADALSKHILDTIIELSAKLELGVVAEGIETEEQRDYLTSRGVEFLQGYLFSRPLPPEQFIKSVQARPQQTMN</sequence>
<keyword evidence="4" id="KW-0973">c-di-GMP</keyword>
<dbReference type="EMBL" id="JYLF01000005">
    <property type="protein sequence ID" value="KMN13085.1"/>
    <property type="molecule type" value="Genomic_DNA"/>
</dbReference>
<comment type="catalytic activity">
    <reaction evidence="9">
        <text>3',3'-c-di-GMP + H2O = 5'-phosphoguanylyl(3'-&gt;5')guanosine + H(+)</text>
        <dbReference type="Rhea" id="RHEA:24902"/>
        <dbReference type="ChEBI" id="CHEBI:15377"/>
        <dbReference type="ChEBI" id="CHEBI:15378"/>
        <dbReference type="ChEBI" id="CHEBI:58754"/>
        <dbReference type="ChEBI" id="CHEBI:58805"/>
        <dbReference type="EC" id="3.1.4.52"/>
    </reaction>
</comment>
<evidence type="ECO:0000256" key="4">
    <source>
        <dbReference type="ARBA" id="ARBA00022636"/>
    </source>
</evidence>
<feature type="domain" description="EAL" evidence="11">
    <location>
        <begin position="258"/>
        <end position="512"/>
    </location>
</feature>
<gene>
    <name evidence="12" type="ORF">TU86_13430</name>
</gene>
<dbReference type="SMART" id="SM00052">
    <property type="entry name" value="EAL"/>
    <property type="match status" value="1"/>
</dbReference>
<dbReference type="SUPFAM" id="SSF141868">
    <property type="entry name" value="EAL domain-like"/>
    <property type="match status" value="1"/>
</dbReference>
<dbReference type="InterPro" id="IPR001633">
    <property type="entry name" value="EAL_dom"/>
</dbReference>
<dbReference type="FunFam" id="3.20.20.450:FF:000001">
    <property type="entry name" value="Cyclic di-GMP phosphodiesterase yahA"/>
    <property type="match status" value="1"/>
</dbReference>
<evidence type="ECO:0000256" key="7">
    <source>
        <dbReference type="ARBA" id="ARBA00022989"/>
    </source>
</evidence>
<comment type="caution">
    <text evidence="12">The sequence shown here is derived from an EMBL/GenBank/DDBJ whole genome shotgun (WGS) entry which is preliminary data.</text>
</comment>
<comment type="subcellular location">
    <subcellularLocation>
        <location evidence="1">Cell membrane</location>
        <topology evidence="1">Multi-pass membrane protein</topology>
    </subcellularLocation>
</comment>
<dbReference type="STRING" id="1608994.TU86_13430"/>
<dbReference type="PANTHER" id="PTHR33121:SF80">
    <property type="entry name" value="CYCLIC DI-GMP PHOSPHODIESTERASE PDEL"/>
    <property type="match status" value="1"/>
</dbReference>
<dbReference type="RefSeq" id="WP_048364810.1">
    <property type="nucleotide sequence ID" value="NZ_JYLF01000005.1"/>
</dbReference>
<name>A0A0J6IEN5_9PSED</name>
<evidence type="ECO:0000256" key="6">
    <source>
        <dbReference type="ARBA" id="ARBA00022801"/>
    </source>
</evidence>
<evidence type="ECO:0000256" key="10">
    <source>
        <dbReference type="SAM" id="Phobius"/>
    </source>
</evidence>
<evidence type="ECO:0000313" key="13">
    <source>
        <dbReference type="Proteomes" id="UP000036325"/>
    </source>
</evidence>
<dbReference type="AlphaFoldDB" id="A0A0J6IEN5"/>
<protein>
    <recommendedName>
        <fullName evidence="2">cyclic-guanylate-specific phosphodiesterase</fullName>
        <ecNumber evidence="2">3.1.4.52</ecNumber>
    </recommendedName>
</protein>
<dbReference type="Pfam" id="PF12792">
    <property type="entry name" value="CSS-motif"/>
    <property type="match status" value="1"/>
</dbReference>
<keyword evidence="8 10" id="KW-0472">Membrane</keyword>
<evidence type="ECO:0000256" key="3">
    <source>
        <dbReference type="ARBA" id="ARBA00022475"/>
    </source>
</evidence>
<feature type="transmembrane region" description="Helical" evidence="10">
    <location>
        <begin position="15"/>
        <end position="35"/>
    </location>
</feature>
<dbReference type="PATRIC" id="fig|1608994.3.peg.3339"/>
<evidence type="ECO:0000259" key="11">
    <source>
        <dbReference type="PROSITE" id="PS50883"/>
    </source>
</evidence>
<keyword evidence="5 10" id="KW-0812">Transmembrane</keyword>
<dbReference type="InterPro" id="IPR050706">
    <property type="entry name" value="Cyclic-di-GMP_PDE-like"/>
</dbReference>
<dbReference type="PANTHER" id="PTHR33121">
    <property type="entry name" value="CYCLIC DI-GMP PHOSPHODIESTERASE PDEF"/>
    <property type="match status" value="1"/>
</dbReference>
<evidence type="ECO:0000313" key="12">
    <source>
        <dbReference type="EMBL" id="KMN13085.1"/>
    </source>
</evidence>
<dbReference type="InterPro" id="IPR035919">
    <property type="entry name" value="EAL_sf"/>
</dbReference>
<dbReference type="InterPro" id="IPR024744">
    <property type="entry name" value="CSS-motif_dom"/>
</dbReference>
<accession>A0A0J6IEN5</accession>
<evidence type="ECO:0000256" key="2">
    <source>
        <dbReference type="ARBA" id="ARBA00012282"/>
    </source>
</evidence>
<dbReference type="EC" id="3.1.4.52" evidence="2"/>
<dbReference type="Pfam" id="PF00563">
    <property type="entry name" value="EAL"/>
    <property type="match status" value="1"/>
</dbReference>
<dbReference type="OrthoDB" id="675397at2"/>
<evidence type="ECO:0000256" key="9">
    <source>
        <dbReference type="ARBA" id="ARBA00034290"/>
    </source>
</evidence>
<dbReference type="CDD" id="cd01948">
    <property type="entry name" value="EAL"/>
    <property type="match status" value="1"/>
</dbReference>
<dbReference type="PROSITE" id="PS50883">
    <property type="entry name" value="EAL"/>
    <property type="match status" value="1"/>
</dbReference>
<feature type="transmembrane region" description="Helical" evidence="10">
    <location>
        <begin position="235"/>
        <end position="254"/>
    </location>
</feature>
<proteinExistence type="predicted"/>
<evidence type="ECO:0000256" key="5">
    <source>
        <dbReference type="ARBA" id="ARBA00022692"/>
    </source>
</evidence>
<keyword evidence="7 10" id="KW-1133">Transmembrane helix</keyword>
<keyword evidence="3" id="KW-1003">Cell membrane</keyword>
<keyword evidence="6" id="KW-0378">Hydrolase</keyword>